<reference evidence="1 2" key="1">
    <citation type="submission" date="2018-11" db="EMBL/GenBank/DDBJ databases">
        <title>Sequencing the genomes of 1000 actinobacteria strains.</title>
        <authorList>
            <person name="Klenk H.-P."/>
        </authorList>
    </citation>
    <scope>NUCLEOTIDE SEQUENCE [LARGE SCALE GENOMIC DNA]</scope>
    <source>
        <strain evidence="1 2">DSM 15700</strain>
    </source>
</reference>
<evidence type="ECO:0000313" key="1">
    <source>
        <dbReference type="EMBL" id="RPF19752.1"/>
    </source>
</evidence>
<proteinExistence type="predicted"/>
<protein>
    <submittedName>
        <fullName evidence="1">Uncharacterized protein</fullName>
    </submittedName>
</protein>
<dbReference type="EMBL" id="RKQZ01000001">
    <property type="protein sequence ID" value="RPF19752.1"/>
    <property type="molecule type" value="Genomic_DNA"/>
</dbReference>
<keyword evidence="2" id="KW-1185">Reference proteome</keyword>
<organism evidence="1 2">
    <name type="scientific">Myceligenerans xiligouense</name>
    <dbReference type="NCBI Taxonomy" id="253184"/>
    <lineage>
        <taxon>Bacteria</taxon>
        <taxon>Bacillati</taxon>
        <taxon>Actinomycetota</taxon>
        <taxon>Actinomycetes</taxon>
        <taxon>Micrococcales</taxon>
        <taxon>Promicromonosporaceae</taxon>
        <taxon>Myceligenerans</taxon>
    </lineage>
</organism>
<comment type="caution">
    <text evidence="1">The sequence shown here is derived from an EMBL/GenBank/DDBJ whole genome shotgun (WGS) entry which is preliminary data.</text>
</comment>
<dbReference type="Proteomes" id="UP000280501">
    <property type="component" value="Unassembled WGS sequence"/>
</dbReference>
<name>A0A3N4Z3N2_9MICO</name>
<gene>
    <name evidence="1" type="ORF">EDD34_0316</name>
</gene>
<accession>A0A3N4Z3N2</accession>
<sequence>MRVAARLSGAGTAPGNERDAAPAVLVENAGYTRFQLWLAPVWQLYSWTGDPLSPL</sequence>
<evidence type="ECO:0000313" key="2">
    <source>
        <dbReference type="Proteomes" id="UP000280501"/>
    </source>
</evidence>
<dbReference type="AlphaFoldDB" id="A0A3N4Z3N2"/>